<protein>
    <submittedName>
        <fullName evidence="1">Enamine deaminase RidA, house cleaning of reactive enamine intermediates, YjgF/YER057c/UK114 family</fullName>
    </submittedName>
</protein>
<dbReference type="InterPro" id="IPR035709">
    <property type="entry name" value="YoaB-like"/>
</dbReference>
<sequence>MNIQSSYTNVLMSQVLMHQDRVYLTGRFADTSPLGNDLSVQAGNTLAAIETLLTEAGSDKTRLLSATIYLKNLKTDLETMDRIWGQWLPEGTAPIRAILEAKQVEPNILVEIAMTAAV</sequence>
<dbReference type="RefSeq" id="WP_090275933.1">
    <property type="nucleotide sequence ID" value="NZ_LT629748.1"/>
</dbReference>
<dbReference type="CDD" id="cd06150">
    <property type="entry name" value="YjgF_YER057c_UK114_like_2"/>
    <property type="match status" value="1"/>
</dbReference>
<evidence type="ECO:0000313" key="1">
    <source>
        <dbReference type="EMBL" id="SDT14829.1"/>
    </source>
</evidence>
<dbReference type="PANTHER" id="PTHR47328:SF1">
    <property type="entry name" value="RUTC FAMILY PROTEIN YOAB"/>
    <property type="match status" value="1"/>
</dbReference>
<dbReference type="PANTHER" id="PTHR47328">
    <property type="match status" value="1"/>
</dbReference>
<dbReference type="AlphaFoldDB" id="A0A1H1Y110"/>
<dbReference type="STRING" id="797277.SAMN05216198_3801"/>
<gene>
    <name evidence="1" type="ORF">SAMN05216198_3801</name>
</gene>
<dbReference type="SUPFAM" id="SSF55298">
    <property type="entry name" value="YjgF-like"/>
    <property type="match status" value="1"/>
</dbReference>
<evidence type="ECO:0000313" key="2">
    <source>
        <dbReference type="Proteomes" id="UP000243426"/>
    </source>
</evidence>
<dbReference type="EMBL" id="LT629748">
    <property type="protein sequence ID" value="SDT14829.1"/>
    <property type="molecule type" value="Genomic_DNA"/>
</dbReference>
<keyword evidence="2" id="KW-1185">Reference proteome</keyword>
<dbReference type="InterPro" id="IPR035959">
    <property type="entry name" value="RutC-like_sf"/>
</dbReference>
<dbReference type="OrthoDB" id="6899345at2"/>
<dbReference type="Proteomes" id="UP000243426">
    <property type="component" value="Chromosome I"/>
</dbReference>
<dbReference type="Gene3D" id="3.30.1330.40">
    <property type="entry name" value="RutC-like"/>
    <property type="match status" value="1"/>
</dbReference>
<accession>A0A1H1Y110</accession>
<organism evidence="1 2">
    <name type="scientific">Halopseudomonas litoralis</name>
    <dbReference type="NCBI Taxonomy" id="797277"/>
    <lineage>
        <taxon>Bacteria</taxon>
        <taxon>Pseudomonadati</taxon>
        <taxon>Pseudomonadota</taxon>
        <taxon>Gammaproteobacteria</taxon>
        <taxon>Pseudomonadales</taxon>
        <taxon>Pseudomonadaceae</taxon>
        <taxon>Halopseudomonas</taxon>
    </lineage>
</organism>
<proteinExistence type="predicted"/>
<name>A0A1H1Y110_9GAMM</name>
<dbReference type="InterPro" id="IPR006175">
    <property type="entry name" value="YjgF/YER057c/UK114"/>
</dbReference>
<dbReference type="Pfam" id="PF01042">
    <property type="entry name" value="Ribonuc_L-PSP"/>
    <property type="match status" value="1"/>
</dbReference>
<reference evidence="2" key="1">
    <citation type="submission" date="2016-10" db="EMBL/GenBank/DDBJ databases">
        <authorList>
            <person name="Varghese N."/>
            <person name="Submissions S."/>
        </authorList>
    </citation>
    <scope>NUCLEOTIDE SEQUENCE [LARGE SCALE GENOMIC DNA]</scope>
    <source>
        <strain evidence="2">2SM5</strain>
    </source>
</reference>